<protein>
    <submittedName>
        <fullName evidence="2">TDG/mug DNA glycosylase family protein</fullName>
        <ecNumber evidence="2">3.2.2.-</ecNumber>
    </submittedName>
</protein>
<dbReference type="InterPro" id="IPR036895">
    <property type="entry name" value="Uracil-DNA_glycosylase-like_sf"/>
</dbReference>
<dbReference type="SMART" id="SM00987">
    <property type="entry name" value="UreE_C"/>
    <property type="match status" value="1"/>
</dbReference>
<feature type="domain" description="Uracil-DNA glycosylase-like" evidence="1">
    <location>
        <begin position="14"/>
        <end position="165"/>
    </location>
</feature>
<dbReference type="EC" id="3.2.2.-" evidence="2"/>
<dbReference type="GO" id="GO:0016798">
    <property type="term" value="F:hydrolase activity, acting on glycosyl bonds"/>
    <property type="evidence" value="ECO:0007669"/>
    <property type="project" value="UniProtKB-KW"/>
</dbReference>
<comment type="caution">
    <text evidence="2">The sequence shown here is derived from an EMBL/GenBank/DDBJ whole genome shotgun (WGS) entry which is preliminary data.</text>
</comment>
<dbReference type="Pfam" id="PF03167">
    <property type="entry name" value="UDG"/>
    <property type="match status" value="1"/>
</dbReference>
<evidence type="ECO:0000313" key="2">
    <source>
        <dbReference type="EMBL" id="MBB5634164.1"/>
    </source>
</evidence>
<evidence type="ECO:0000313" key="3">
    <source>
        <dbReference type="Proteomes" id="UP000537204"/>
    </source>
</evidence>
<evidence type="ECO:0000259" key="1">
    <source>
        <dbReference type="SMART" id="SM00986"/>
    </source>
</evidence>
<reference evidence="2 3" key="1">
    <citation type="submission" date="2020-08" db="EMBL/GenBank/DDBJ databases">
        <title>Genomic Encyclopedia of Type Strains, Phase IV (KMG-V): Genome sequencing to study the core and pangenomes of soil and plant-associated prokaryotes.</title>
        <authorList>
            <person name="Whitman W."/>
        </authorList>
    </citation>
    <scope>NUCLEOTIDE SEQUENCE [LARGE SCALE GENOMIC DNA]</scope>
    <source>
        <strain evidence="2 3">S3M1</strain>
    </source>
</reference>
<keyword evidence="2" id="KW-0326">Glycosidase</keyword>
<dbReference type="InterPro" id="IPR026353">
    <property type="entry name" value="Hypoxan-DNA_Glyclase"/>
</dbReference>
<dbReference type="SMART" id="SM00986">
    <property type="entry name" value="UDG"/>
    <property type="match status" value="1"/>
</dbReference>
<accession>A0A7W9DXG8</accession>
<dbReference type="AlphaFoldDB" id="A0A7W9DXG8"/>
<name>A0A7W9DXG8_9SPHI</name>
<organism evidence="2 3">
    <name type="scientific">Pedobacter cryoconitis</name>
    <dbReference type="NCBI Taxonomy" id="188932"/>
    <lineage>
        <taxon>Bacteria</taxon>
        <taxon>Pseudomonadati</taxon>
        <taxon>Bacteroidota</taxon>
        <taxon>Sphingobacteriia</taxon>
        <taxon>Sphingobacteriales</taxon>
        <taxon>Sphingobacteriaceae</taxon>
        <taxon>Pedobacter</taxon>
    </lineage>
</organism>
<dbReference type="Proteomes" id="UP000537204">
    <property type="component" value="Unassembled WGS sequence"/>
</dbReference>
<dbReference type="SUPFAM" id="SSF52141">
    <property type="entry name" value="Uracil-DNA glycosylase-like"/>
    <property type="match status" value="1"/>
</dbReference>
<gene>
    <name evidence="2" type="ORF">HDE68_000049</name>
</gene>
<keyword evidence="2" id="KW-0378">Hydrolase</keyword>
<dbReference type="Gene3D" id="3.40.470.10">
    <property type="entry name" value="Uracil-DNA glycosylase-like domain"/>
    <property type="match status" value="1"/>
</dbReference>
<proteinExistence type="predicted"/>
<dbReference type="InterPro" id="IPR005122">
    <property type="entry name" value="Uracil-DNA_glycosylase-like"/>
</dbReference>
<sequence>MDKLIISPVKTAFPPIADQNCRILLLGTMPGDRSLSLQQYYGHSGNHFWKLIYTLFGQPLDPDYEARKKFLLYHGIALWDVLESCTCEGSLDSNIKNEVVNDFAAFYRQYPTITEIFFDSKKAEQLYLRHVKKSKDKSYHLLPSPSGANATKTFQQKLELWKEILPYVKT</sequence>
<dbReference type="CDD" id="cd10032">
    <property type="entry name" value="UDG-F6_HDG"/>
    <property type="match status" value="1"/>
</dbReference>
<dbReference type="RefSeq" id="WP_183877758.1">
    <property type="nucleotide sequence ID" value="NZ_JACHCD010000002.1"/>
</dbReference>
<dbReference type="EMBL" id="JACHCE010000001">
    <property type="protein sequence ID" value="MBB5634164.1"/>
    <property type="molecule type" value="Genomic_DNA"/>
</dbReference>
<dbReference type="NCBIfam" id="TIGR04274">
    <property type="entry name" value="hypoxanDNAglyco"/>
    <property type="match status" value="1"/>
</dbReference>